<dbReference type="Proteomes" id="UP000295636">
    <property type="component" value="Unassembled WGS sequence"/>
</dbReference>
<name>A0A4R5KQC2_9BACL</name>
<evidence type="ECO:0000256" key="2">
    <source>
        <dbReference type="SAM" id="SignalP"/>
    </source>
</evidence>
<evidence type="ECO:0000313" key="3">
    <source>
        <dbReference type="EMBL" id="TDF97205.1"/>
    </source>
</evidence>
<keyword evidence="4" id="KW-1185">Reference proteome</keyword>
<feature type="region of interest" description="Disordered" evidence="1">
    <location>
        <begin position="26"/>
        <end position="60"/>
    </location>
</feature>
<evidence type="ECO:0000256" key="1">
    <source>
        <dbReference type="SAM" id="MobiDB-lite"/>
    </source>
</evidence>
<protein>
    <recommendedName>
        <fullName evidence="5">YtkA-like domain-containing protein</fullName>
    </recommendedName>
</protein>
<feature type="signal peptide" evidence="2">
    <location>
        <begin position="1"/>
        <end position="22"/>
    </location>
</feature>
<feature type="chain" id="PRO_5020943591" description="YtkA-like domain-containing protein" evidence="2">
    <location>
        <begin position="23"/>
        <end position="294"/>
    </location>
</feature>
<evidence type="ECO:0000313" key="4">
    <source>
        <dbReference type="Proteomes" id="UP000295636"/>
    </source>
</evidence>
<dbReference type="RefSeq" id="WP_133229547.1">
    <property type="nucleotide sequence ID" value="NZ_SMRT01000006.1"/>
</dbReference>
<sequence length="294" mass="31699">MKKLLFLSIIIVVLLTACGTNAAKQAGGHSGAAGMSHDGHKTDAPAGGGHAAGHGNQDNSGGIKSDAVKALWTLAGGKKPQANQDTSIRIEIQNGGKPIEQFDVNHEQKQHLIIVSKDLSYFHHIHPEYKGNGVFEITTRFPAGGDYKLIADFVPTGGSAMNKMEWVHIEGAPAKSKPIQPDASLTQTVDGKQVTLAFDRLKANEELTLTYTIKDASTKAPITNLQPYLGAIGHVVILTDDAEQYLHVHPMDETSSGPDAKFMTTFPKSGVYKIWGQFKHNDQVFTVPFVIKVP</sequence>
<comment type="caution">
    <text evidence="3">The sequence shown here is derived from an EMBL/GenBank/DDBJ whole genome shotgun (WGS) entry which is preliminary data.</text>
</comment>
<dbReference type="EMBL" id="SMRT01000006">
    <property type="protein sequence ID" value="TDF97205.1"/>
    <property type="molecule type" value="Genomic_DNA"/>
</dbReference>
<reference evidence="3 4" key="1">
    <citation type="submission" date="2019-03" db="EMBL/GenBank/DDBJ databases">
        <title>This is whole genome sequence of Paenibacillus sp MS74 strain.</title>
        <authorList>
            <person name="Trinh H.N."/>
        </authorList>
    </citation>
    <scope>NUCLEOTIDE SEQUENCE [LARGE SCALE GENOMIC DNA]</scope>
    <source>
        <strain evidence="3 4">MS74</strain>
    </source>
</reference>
<evidence type="ECO:0008006" key="5">
    <source>
        <dbReference type="Google" id="ProtNLM"/>
    </source>
</evidence>
<gene>
    <name evidence="3" type="ORF">E1757_15375</name>
</gene>
<dbReference type="OrthoDB" id="128043at2"/>
<accession>A0A4R5KQC2</accession>
<proteinExistence type="predicted"/>
<dbReference type="AlphaFoldDB" id="A0A4R5KQC2"/>
<keyword evidence="2" id="KW-0732">Signal</keyword>
<organism evidence="3 4">
    <name type="scientific">Paenibacillus piri</name>
    <dbReference type="NCBI Taxonomy" id="2547395"/>
    <lineage>
        <taxon>Bacteria</taxon>
        <taxon>Bacillati</taxon>
        <taxon>Bacillota</taxon>
        <taxon>Bacilli</taxon>
        <taxon>Bacillales</taxon>
        <taxon>Paenibacillaceae</taxon>
        <taxon>Paenibacillus</taxon>
    </lineage>
</organism>
<dbReference type="PROSITE" id="PS51257">
    <property type="entry name" value="PROKAR_LIPOPROTEIN"/>
    <property type="match status" value="1"/>
</dbReference>